<evidence type="ECO:0000256" key="1">
    <source>
        <dbReference type="SAM" id="MobiDB-lite"/>
    </source>
</evidence>
<feature type="region of interest" description="Disordered" evidence="1">
    <location>
        <begin position="629"/>
        <end position="698"/>
    </location>
</feature>
<feature type="compositionally biased region" description="Polar residues" evidence="1">
    <location>
        <begin position="663"/>
        <end position="673"/>
    </location>
</feature>
<feature type="compositionally biased region" description="Polar residues" evidence="1">
    <location>
        <begin position="743"/>
        <end position="763"/>
    </location>
</feature>
<dbReference type="OrthoDB" id="3800557at2759"/>
<feature type="compositionally biased region" description="Low complexity" evidence="1">
    <location>
        <begin position="728"/>
        <end position="742"/>
    </location>
</feature>
<dbReference type="AlphaFoldDB" id="A0A6A5T1Z0"/>
<evidence type="ECO:0000313" key="3">
    <source>
        <dbReference type="Proteomes" id="UP000800038"/>
    </source>
</evidence>
<organism evidence="2 3">
    <name type="scientific">Clathrospora elynae</name>
    <dbReference type="NCBI Taxonomy" id="706981"/>
    <lineage>
        <taxon>Eukaryota</taxon>
        <taxon>Fungi</taxon>
        <taxon>Dikarya</taxon>
        <taxon>Ascomycota</taxon>
        <taxon>Pezizomycotina</taxon>
        <taxon>Dothideomycetes</taxon>
        <taxon>Pleosporomycetidae</taxon>
        <taxon>Pleosporales</taxon>
        <taxon>Diademaceae</taxon>
        <taxon>Clathrospora</taxon>
    </lineage>
</organism>
<keyword evidence="3" id="KW-1185">Reference proteome</keyword>
<feature type="compositionally biased region" description="Gly residues" evidence="1">
    <location>
        <begin position="598"/>
        <end position="608"/>
    </location>
</feature>
<feature type="region of interest" description="Disordered" evidence="1">
    <location>
        <begin position="480"/>
        <end position="542"/>
    </location>
</feature>
<sequence>MESQISLVSQPTGFGSKHPMRAALKHMTTDEQRTQVLATAEAWKERFSEAKWMEVACRIERFKKEDHIRILGRGLPSPIQSIVAPGGRKILLYSSSSSLTAPTGAHRLRPAHLPRIDTTSPTTPRPRWDVVSAGPVTPLSATPVKNAFAEGGFWASLTPKTPLTAVPVPATPITATPIIATPITAIPLEPWVPSEPTDPEAKAAYEEVKKDVTSMALKLCASRLALHPAFNPEHNVIHPSMVKPKDELHAAEFTLESRQIDLAKYLDTALPEKIDRFADEEAMGLRQYSINSGEGLVDIDTWLRIDEKTLEMTTVLDAQREVLRMNRNRRKNRELALSEQGARLAWATKVLNDAQYIVDSRTDGSSAGSDEDEGYDYSNFVRSLRRQWESDLGSLASQQPDDEFALLRSSAMKTTTAATNVCGNPISRSREATLLSLRSSSSPVDPPSSLAFRMSASPTKPLVHGILPLREREVNISSSTANFTSTHSSPTHRSNATATSHHRSKSRNLNITTDTNKQGDKVENAELSPEEKGFRHQGPSFSDLDSWADELRKMEVKRAALRLSSDVGLGHRRHLASRNQDEDLMGSVHPALRRGHGGDVMGGGGSGSSGSSASWKCETAVKIEREYVNGVEDQQAEEEEDEEEEEKKEEEEEDDPTTPKPLPTQQHQQRSPTPSLPPHHLTNPLNSQPPPLPPFNQRKNSVFLQTYNRQAATSHARQSSKAPAQPFTLTSHTSRPTTSHTRQFSTPSKAQQGQHIRSKSSTGIERVPLRDEGEMQDWVRELRRMESRERVRQVCGL</sequence>
<dbReference type="EMBL" id="ML976000">
    <property type="protein sequence ID" value="KAF1946985.1"/>
    <property type="molecule type" value="Genomic_DNA"/>
</dbReference>
<proteinExistence type="predicted"/>
<feature type="compositionally biased region" description="Polar residues" evidence="1">
    <location>
        <begin position="480"/>
        <end position="499"/>
    </location>
</feature>
<feature type="compositionally biased region" description="Acidic residues" evidence="1">
    <location>
        <begin position="634"/>
        <end position="656"/>
    </location>
</feature>
<feature type="compositionally biased region" description="Basic and acidic residues" evidence="1">
    <location>
        <begin position="517"/>
        <end position="534"/>
    </location>
</feature>
<feature type="compositionally biased region" description="Polar residues" evidence="1">
    <location>
        <begin position="710"/>
        <end position="722"/>
    </location>
</feature>
<feature type="region of interest" description="Disordered" evidence="1">
    <location>
        <begin position="710"/>
        <end position="772"/>
    </location>
</feature>
<protein>
    <submittedName>
        <fullName evidence="2">Uncharacterized protein</fullName>
    </submittedName>
</protein>
<dbReference type="Proteomes" id="UP000800038">
    <property type="component" value="Unassembled WGS sequence"/>
</dbReference>
<feature type="region of interest" description="Disordered" evidence="1">
    <location>
        <begin position="572"/>
        <end position="614"/>
    </location>
</feature>
<name>A0A6A5T1Z0_9PLEO</name>
<feature type="compositionally biased region" description="Polar residues" evidence="1">
    <location>
        <begin position="507"/>
        <end position="516"/>
    </location>
</feature>
<gene>
    <name evidence="2" type="ORF">EJ02DRAFT_430199</name>
</gene>
<accession>A0A6A5T1Z0</accession>
<evidence type="ECO:0000313" key="2">
    <source>
        <dbReference type="EMBL" id="KAF1946985.1"/>
    </source>
</evidence>
<reference evidence="2" key="1">
    <citation type="journal article" date="2020" name="Stud. Mycol.">
        <title>101 Dothideomycetes genomes: a test case for predicting lifestyles and emergence of pathogens.</title>
        <authorList>
            <person name="Haridas S."/>
            <person name="Albert R."/>
            <person name="Binder M."/>
            <person name="Bloem J."/>
            <person name="Labutti K."/>
            <person name="Salamov A."/>
            <person name="Andreopoulos B."/>
            <person name="Baker S."/>
            <person name="Barry K."/>
            <person name="Bills G."/>
            <person name="Bluhm B."/>
            <person name="Cannon C."/>
            <person name="Castanera R."/>
            <person name="Culley D."/>
            <person name="Daum C."/>
            <person name="Ezra D."/>
            <person name="Gonzalez J."/>
            <person name="Henrissat B."/>
            <person name="Kuo A."/>
            <person name="Liang C."/>
            <person name="Lipzen A."/>
            <person name="Lutzoni F."/>
            <person name="Magnuson J."/>
            <person name="Mondo S."/>
            <person name="Nolan M."/>
            <person name="Ohm R."/>
            <person name="Pangilinan J."/>
            <person name="Park H.-J."/>
            <person name="Ramirez L."/>
            <person name="Alfaro M."/>
            <person name="Sun H."/>
            <person name="Tritt A."/>
            <person name="Yoshinaga Y."/>
            <person name="Zwiers L.-H."/>
            <person name="Turgeon B."/>
            <person name="Goodwin S."/>
            <person name="Spatafora J."/>
            <person name="Crous P."/>
            <person name="Grigoriev I."/>
        </authorList>
    </citation>
    <scope>NUCLEOTIDE SEQUENCE</scope>
    <source>
        <strain evidence="2">CBS 161.51</strain>
    </source>
</reference>